<accession>A0A9D1GVZ7</accession>
<dbReference type="InterPro" id="IPR005471">
    <property type="entry name" value="Tscrpt_reg_IclR_N"/>
</dbReference>
<evidence type="ECO:0000256" key="1">
    <source>
        <dbReference type="ARBA" id="ARBA00006479"/>
    </source>
</evidence>
<proteinExistence type="inferred from homology"/>
<dbReference type="Gene3D" id="1.10.10.10">
    <property type="entry name" value="Winged helix-like DNA-binding domain superfamily/Winged helix DNA-binding domain"/>
    <property type="match status" value="1"/>
</dbReference>
<feature type="domain" description="HTH iclR-type" evidence="2">
    <location>
        <begin position="9"/>
        <end position="50"/>
    </location>
</feature>
<evidence type="ECO:0000259" key="2">
    <source>
        <dbReference type="Pfam" id="PF09339"/>
    </source>
</evidence>
<dbReference type="Proteomes" id="UP000886842">
    <property type="component" value="Unassembled WGS sequence"/>
</dbReference>
<reference evidence="3" key="1">
    <citation type="submission" date="2020-10" db="EMBL/GenBank/DDBJ databases">
        <authorList>
            <person name="Gilroy R."/>
        </authorList>
    </citation>
    <scope>NUCLEOTIDE SEQUENCE</scope>
    <source>
        <strain evidence="3">ChiGjej1B1-24693</strain>
    </source>
</reference>
<dbReference type="InterPro" id="IPR036390">
    <property type="entry name" value="WH_DNA-bd_sf"/>
</dbReference>
<reference evidence="3" key="2">
    <citation type="journal article" date="2021" name="PeerJ">
        <title>Extensive microbial diversity within the chicken gut microbiome revealed by metagenomics and culture.</title>
        <authorList>
            <person name="Gilroy R."/>
            <person name="Ravi A."/>
            <person name="Getino M."/>
            <person name="Pursley I."/>
            <person name="Horton D.L."/>
            <person name="Alikhan N.F."/>
            <person name="Baker D."/>
            <person name="Gharbi K."/>
            <person name="Hall N."/>
            <person name="Watson M."/>
            <person name="Adriaenssens E.M."/>
            <person name="Foster-Nyarko E."/>
            <person name="Jarju S."/>
            <person name="Secka A."/>
            <person name="Antonio M."/>
            <person name="Oren A."/>
            <person name="Chaudhuri R.R."/>
            <person name="La Ragione R."/>
            <person name="Hildebrand F."/>
            <person name="Pallen M.J."/>
        </authorList>
    </citation>
    <scope>NUCLEOTIDE SEQUENCE</scope>
    <source>
        <strain evidence="3">ChiGjej1B1-24693</strain>
    </source>
</reference>
<protein>
    <submittedName>
        <fullName evidence="3">ROK family transcriptional regulator</fullName>
    </submittedName>
</protein>
<dbReference type="SUPFAM" id="SSF46785">
    <property type="entry name" value="Winged helix' DNA-binding domain"/>
    <property type="match status" value="1"/>
</dbReference>
<sequence>MAHAQRRANAAACLSVLRDAPGVWTIRQIASRTGLSRPTVDAVLRSLVERAPVVDDHGAHASGAGRPARRFSFDPTAGCVAGLDAGLHVLRLVVCDLAGTVLVRTDAAVNPGLGATDRLTMIHQFIERTRREVGAGPLRALGVGVPGIVGADHRISHSLVSESWVGLDLAAELADHCGCPVVLDNDVKAAALAEQRLRDPQPRHMLFLQLGNRISLAVVVDGQVLQGSHRIAGELGTRRAMRWTHNSHRGQLRWQSAPTAAQVFARADEGDRAATEEIAQFCAEIAPLVATIVLTVDPEVVVVGGGLSRSGATLLDPLTTAVHDQLTVDPRPPLVTSLLRSGGADIGAVGLAFEQLSEQVVGVADVRPPWPRWHPALHQDLTMSTTEGET</sequence>
<dbReference type="InterPro" id="IPR036388">
    <property type="entry name" value="WH-like_DNA-bd_sf"/>
</dbReference>
<dbReference type="InterPro" id="IPR000600">
    <property type="entry name" value="ROK"/>
</dbReference>
<organism evidence="3 4">
    <name type="scientific">Candidatus Avipropionibacterium avicola</name>
    <dbReference type="NCBI Taxonomy" id="2840701"/>
    <lineage>
        <taxon>Bacteria</taxon>
        <taxon>Bacillati</taxon>
        <taxon>Actinomycetota</taxon>
        <taxon>Actinomycetes</taxon>
        <taxon>Propionibacteriales</taxon>
        <taxon>Propionibacteriaceae</taxon>
        <taxon>Propionibacteriaceae incertae sedis</taxon>
        <taxon>Candidatus Avipropionibacterium</taxon>
    </lineage>
</organism>
<name>A0A9D1GVZ7_9ACTN</name>
<dbReference type="EMBL" id="DVLP01000053">
    <property type="protein sequence ID" value="HIT74322.1"/>
    <property type="molecule type" value="Genomic_DNA"/>
</dbReference>
<dbReference type="SUPFAM" id="SSF53067">
    <property type="entry name" value="Actin-like ATPase domain"/>
    <property type="match status" value="1"/>
</dbReference>
<dbReference type="GO" id="GO:0003677">
    <property type="term" value="F:DNA binding"/>
    <property type="evidence" value="ECO:0007669"/>
    <property type="project" value="InterPro"/>
</dbReference>
<dbReference type="Pfam" id="PF00480">
    <property type="entry name" value="ROK"/>
    <property type="match status" value="2"/>
</dbReference>
<dbReference type="AlphaFoldDB" id="A0A9D1GVZ7"/>
<comment type="similarity">
    <text evidence="1">Belongs to the ROK (NagC/XylR) family.</text>
</comment>
<dbReference type="CDD" id="cd23763">
    <property type="entry name" value="ASKHA_ATPase_ROK"/>
    <property type="match status" value="1"/>
</dbReference>
<gene>
    <name evidence="3" type="ORF">IAA98_01895</name>
</gene>
<dbReference type="Pfam" id="PF09339">
    <property type="entry name" value="HTH_IclR"/>
    <property type="match status" value="1"/>
</dbReference>
<dbReference type="Gene3D" id="3.30.420.40">
    <property type="match status" value="4"/>
</dbReference>
<evidence type="ECO:0000313" key="4">
    <source>
        <dbReference type="Proteomes" id="UP000886842"/>
    </source>
</evidence>
<dbReference type="PANTHER" id="PTHR18964">
    <property type="entry name" value="ROK (REPRESSOR, ORF, KINASE) FAMILY"/>
    <property type="match status" value="1"/>
</dbReference>
<dbReference type="PANTHER" id="PTHR18964:SF149">
    <property type="entry name" value="BIFUNCTIONAL UDP-N-ACETYLGLUCOSAMINE 2-EPIMERASE_N-ACETYLMANNOSAMINE KINASE"/>
    <property type="match status" value="1"/>
</dbReference>
<evidence type="ECO:0000313" key="3">
    <source>
        <dbReference type="EMBL" id="HIT74322.1"/>
    </source>
</evidence>
<dbReference type="GO" id="GO:0006355">
    <property type="term" value="P:regulation of DNA-templated transcription"/>
    <property type="evidence" value="ECO:0007669"/>
    <property type="project" value="InterPro"/>
</dbReference>
<dbReference type="InterPro" id="IPR043129">
    <property type="entry name" value="ATPase_NBD"/>
</dbReference>
<comment type="caution">
    <text evidence="3">The sequence shown here is derived from an EMBL/GenBank/DDBJ whole genome shotgun (WGS) entry which is preliminary data.</text>
</comment>